<evidence type="ECO:0000313" key="1">
    <source>
        <dbReference type="EMBL" id="KAG7665672.1"/>
    </source>
</evidence>
<sequence>MKLSNITYASIIAGAAAEEFFPFKAFLKGDRLSKRSCLDCYSASEIQVEHCPEDLLYDVDKKIELFECLCALPIEYYQKMVDCMYGCDELSLSETTTFDADGLKSSYCVNAKEIQTYNGDLEDFPNSMQGENNTSVLDPMANVISSTATGSTTSSTNSAATLGVASILALFALSLL</sequence>
<protein>
    <submittedName>
        <fullName evidence="1">Uncharacterized protein</fullName>
    </submittedName>
</protein>
<proteinExistence type="predicted"/>
<reference evidence="1 2" key="1">
    <citation type="journal article" date="2021" name="DNA Res.">
        <title>Genome analysis of Candida subhashii reveals its hybrid nature and dual mitochondrial genome conformations.</title>
        <authorList>
            <person name="Mixao V."/>
            <person name="Hegedusova E."/>
            <person name="Saus E."/>
            <person name="Pryszcz L.P."/>
            <person name="Cillingova A."/>
            <person name="Nosek J."/>
            <person name="Gabaldon T."/>
        </authorList>
    </citation>
    <scope>NUCLEOTIDE SEQUENCE [LARGE SCALE GENOMIC DNA]</scope>
    <source>
        <strain evidence="1 2">CBS 10753</strain>
    </source>
</reference>
<dbReference type="Proteomes" id="UP000694255">
    <property type="component" value="Unassembled WGS sequence"/>
</dbReference>
<gene>
    <name evidence="1" type="ORF">J8A68_000878</name>
</gene>
<dbReference type="GeneID" id="73467679"/>
<accession>A0A8J5UTT0</accession>
<comment type="caution">
    <text evidence="1">The sequence shown here is derived from an EMBL/GenBank/DDBJ whole genome shotgun (WGS) entry which is preliminary data.</text>
</comment>
<dbReference type="RefSeq" id="XP_049265904.1">
    <property type="nucleotide sequence ID" value="XM_049410600.1"/>
</dbReference>
<dbReference type="AlphaFoldDB" id="A0A8J5UTT0"/>
<dbReference type="EMBL" id="JAGSYN010000048">
    <property type="protein sequence ID" value="KAG7665672.1"/>
    <property type="molecule type" value="Genomic_DNA"/>
</dbReference>
<keyword evidence="2" id="KW-1185">Reference proteome</keyword>
<organism evidence="1 2">
    <name type="scientific">[Candida] subhashii</name>
    <dbReference type="NCBI Taxonomy" id="561895"/>
    <lineage>
        <taxon>Eukaryota</taxon>
        <taxon>Fungi</taxon>
        <taxon>Dikarya</taxon>
        <taxon>Ascomycota</taxon>
        <taxon>Saccharomycotina</taxon>
        <taxon>Pichiomycetes</taxon>
        <taxon>Debaryomycetaceae</taxon>
        <taxon>Spathaspora</taxon>
    </lineage>
</organism>
<name>A0A8J5UTT0_9ASCO</name>
<evidence type="ECO:0000313" key="2">
    <source>
        <dbReference type="Proteomes" id="UP000694255"/>
    </source>
</evidence>